<evidence type="ECO:0000313" key="6">
    <source>
        <dbReference type="Proteomes" id="UP001139006"/>
    </source>
</evidence>
<evidence type="ECO:0000256" key="1">
    <source>
        <dbReference type="ARBA" id="ARBA00010838"/>
    </source>
</evidence>
<evidence type="ECO:0000256" key="3">
    <source>
        <dbReference type="ARBA" id="ARBA00023295"/>
    </source>
</evidence>
<comment type="similarity">
    <text evidence="1 4">Belongs to the glycosyl hydrolase 1 family.</text>
</comment>
<dbReference type="Pfam" id="PF00232">
    <property type="entry name" value="Glyco_hydro_1"/>
    <property type="match status" value="1"/>
</dbReference>
<dbReference type="Gene3D" id="3.20.20.80">
    <property type="entry name" value="Glycosidases"/>
    <property type="match status" value="1"/>
</dbReference>
<protein>
    <submittedName>
        <fullName evidence="5">Glycoside hydrolase family 1 protein</fullName>
    </submittedName>
</protein>
<dbReference type="InterPro" id="IPR017853">
    <property type="entry name" value="GH"/>
</dbReference>
<evidence type="ECO:0000313" key="5">
    <source>
        <dbReference type="EMBL" id="MCP0887169.1"/>
    </source>
</evidence>
<dbReference type="GO" id="GO:0008422">
    <property type="term" value="F:beta-glucosidase activity"/>
    <property type="evidence" value="ECO:0007669"/>
    <property type="project" value="TreeGrafter"/>
</dbReference>
<dbReference type="GO" id="GO:0016052">
    <property type="term" value="P:carbohydrate catabolic process"/>
    <property type="evidence" value="ECO:0007669"/>
    <property type="project" value="TreeGrafter"/>
</dbReference>
<dbReference type="GO" id="GO:0005829">
    <property type="term" value="C:cytosol"/>
    <property type="evidence" value="ECO:0007669"/>
    <property type="project" value="TreeGrafter"/>
</dbReference>
<dbReference type="PRINTS" id="PR00131">
    <property type="entry name" value="GLHYDRLASE1"/>
</dbReference>
<sequence length="489" mass="56036">MSKAKFPANFLWGGAIAANQVEGAWNTGDKGLSVADVISYKPNVSNKDYAKHAAISLEAIKEAMAETGTKNYPKRRGIDFYHHYEEDLNLFAEMGFKTLRLSIAWTRLFPTGEELEPNEKGIKFYTNVFKKMQELGIEPIVTLSHYEMPLNLSLKYNGWVSRRVIADFVRFSNACFEYFGDYVKYWLSFNEIDSVTRHPFTSAGIIPECCAPGKEIQENYQALHHQFVASALATKNLHEKYPKSQMGCMLTKLTTYPLTCNPQDVELALKKNLHNYFFSDVQVKGAYPELMKQYFKNNNIELQIEDSDYDILRENTVDFLTFSYYMSTTASNDENAERTPGNTVLGVKNPYLPSTDWGWQIDPEGLKISLLELYDRYQVPLMVVENGMGALDKFENGKVHDDYRIKYFKEHLKQMNAAIKEGVNLIGYTSWGPIDLVSAGTSQMTKRYGFIYVDADDEGNGTYARYKKDSFYWYQKVIATNGEALFEEE</sequence>
<dbReference type="EMBL" id="JAIULA010000013">
    <property type="protein sequence ID" value="MCP0887169.1"/>
    <property type="molecule type" value="Genomic_DNA"/>
</dbReference>
<comment type="caution">
    <text evidence="5">The sequence shown here is derived from an EMBL/GenBank/DDBJ whole genome shotgun (WGS) entry which is preliminary data.</text>
</comment>
<keyword evidence="2 5" id="KW-0378">Hydrolase</keyword>
<gene>
    <name evidence="5" type="ORF">LB941_07460</name>
</gene>
<reference evidence="5 6" key="1">
    <citation type="journal article" date="2023" name="Int. J. Syst. Evol. Microbiol.">
        <title>Ligilactobacillus ubinensis sp. nov., a novel species isolated from the wild ferment of a durian fruit (Durio zibethinus).</title>
        <authorList>
            <person name="Heng Y.C."/>
            <person name="Menon N."/>
            <person name="Chen B."/>
            <person name="Loo B.Z.L."/>
            <person name="Wong G.W.J."/>
            <person name="Lim A.C.H."/>
            <person name="Silvaraju S."/>
            <person name="Kittelmann S."/>
        </authorList>
    </citation>
    <scope>NUCLEOTIDE SEQUENCE [LARGE SCALE GENOMIC DNA]</scope>
    <source>
        <strain evidence="5 6">WILCCON 0076</strain>
    </source>
</reference>
<keyword evidence="3" id="KW-0326">Glycosidase</keyword>
<accession>A0A9X2FL24</accession>
<name>A0A9X2FL24_9LACO</name>
<dbReference type="PANTHER" id="PTHR10353">
    <property type="entry name" value="GLYCOSYL HYDROLASE"/>
    <property type="match status" value="1"/>
</dbReference>
<dbReference type="InterPro" id="IPR001360">
    <property type="entry name" value="Glyco_hydro_1"/>
</dbReference>
<dbReference type="SUPFAM" id="SSF51445">
    <property type="entry name" value="(Trans)glycosidases"/>
    <property type="match status" value="1"/>
</dbReference>
<dbReference type="PANTHER" id="PTHR10353:SF122">
    <property type="entry name" value="6-PHOSPHO-BETA-GLUCOSIDASE ASCB-RELATED"/>
    <property type="match status" value="1"/>
</dbReference>
<dbReference type="AlphaFoldDB" id="A0A9X2FL24"/>
<evidence type="ECO:0000256" key="2">
    <source>
        <dbReference type="ARBA" id="ARBA00022801"/>
    </source>
</evidence>
<proteinExistence type="inferred from homology"/>
<keyword evidence="6" id="KW-1185">Reference proteome</keyword>
<dbReference type="FunFam" id="3.20.20.80:FF:000004">
    <property type="entry name" value="Beta-glucosidase 6-phospho-beta-glucosidase"/>
    <property type="match status" value="1"/>
</dbReference>
<dbReference type="InterPro" id="IPR033132">
    <property type="entry name" value="GH_1_N_CS"/>
</dbReference>
<organism evidence="5 6">
    <name type="scientific">Ligilactobacillus ubinensis</name>
    <dbReference type="NCBI Taxonomy" id="2876789"/>
    <lineage>
        <taxon>Bacteria</taxon>
        <taxon>Bacillati</taxon>
        <taxon>Bacillota</taxon>
        <taxon>Bacilli</taxon>
        <taxon>Lactobacillales</taxon>
        <taxon>Lactobacillaceae</taxon>
        <taxon>Ligilactobacillus</taxon>
    </lineage>
</organism>
<dbReference type="RefSeq" id="WP_253360805.1">
    <property type="nucleotide sequence ID" value="NZ_JAIULA010000013.1"/>
</dbReference>
<dbReference type="PROSITE" id="PS00653">
    <property type="entry name" value="GLYCOSYL_HYDROL_F1_2"/>
    <property type="match status" value="1"/>
</dbReference>
<evidence type="ECO:0000256" key="4">
    <source>
        <dbReference type="RuleBase" id="RU003690"/>
    </source>
</evidence>
<dbReference type="Proteomes" id="UP001139006">
    <property type="component" value="Unassembled WGS sequence"/>
</dbReference>